<dbReference type="PANTHER" id="PTHR37308:SF1">
    <property type="entry name" value="POLYPRENYL-PHOSPHATE TRANSPORTER"/>
    <property type="match status" value="1"/>
</dbReference>
<sequence length="305" mass="33511">MENRNFLHYIFIALKGMAMGVAELVPGVSGGTIAFVAGIYEEFITSINNLNLATLKTWRKEGFKAFWQKLNGNFSLALLIGMLTSIFLFSTTISWLLENHPIPTWSFFFGLVLASVVFVGKAIKKWNMITVLLLVLGAAVAYFITTLPPTQNSDGLPFLFLSGAVAICAMILPGISGAFILVLLGSYKTILDAVHDRDIKIILAVGAGAIFGLLSFAKILKWMFTSYKNSTLAVLTGFILGSLNKIWPWKKILETKTIGHKAITLKEQSVSPFTFEGDHQIMYAIIAAIIGFSLIFILERTASKE</sequence>
<feature type="transmembrane region" description="Helical" evidence="1">
    <location>
        <begin position="126"/>
        <end position="144"/>
    </location>
</feature>
<accession>A0A3B0T5L6</accession>
<dbReference type="InterPro" id="IPR007163">
    <property type="entry name" value="VCA0040-like"/>
</dbReference>
<dbReference type="EMBL" id="UOEL01000060">
    <property type="protein sequence ID" value="VAW11383.1"/>
    <property type="molecule type" value="Genomic_DNA"/>
</dbReference>
<protein>
    <submittedName>
        <fullName evidence="2">Integral membrane protein</fullName>
    </submittedName>
</protein>
<dbReference type="Pfam" id="PF04018">
    <property type="entry name" value="VCA0040-like"/>
    <property type="match status" value="1"/>
</dbReference>
<feature type="transmembrane region" description="Helical" evidence="1">
    <location>
        <begin position="281"/>
        <end position="298"/>
    </location>
</feature>
<feature type="transmembrane region" description="Helical" evidence="1">
    <location>
        <begin position="6"/>
        <end position="25"/>
    </location>
</feature>
<feature type="transmembrane region" description="Helical" evidence="1">
    <location>
        <begin position="199"/>
        <end position="220"/>
    </location>
</feature>
<evidence type="ECO:0000313" key="2">
    <source>
        <dbReference type="EMBL" id="VAW11383.1"/>
    </source>
</evidence>
<organism evidence="2">
    <name type="scientific">hydrothermal vent metagenome</name>
    <dbReference type="NCBI Taxonomy" id="652676"/>
    <lineage>
        <taxon>unclassified sequences</taxon>
        <taxon>metagenomes</taxon>
        <taxon>ecological metagenomes</taxon>
    </lineage>
</organism>
<dbReference type="AlphaFoldDB" id="A0A3B0T5L6"/>
<name>A0A3B0T5L6_9ZZZZ</name>
<dbReference type="PANTHER" id="PTHR37308">
    <property type="entry name" value="INTEGRAL MEMBRANE PROTEIN"/>
    <property type="match status" value="1"/>
</dbReference>
<feature type="transmembrane region" description="Helical" evidence="1">
    <location>
        <begin position="156"/>
        <end position="187"/>
    </location>
</feature>
<gene>
    <name evidence="2" type="ORF">MNBD_BACTEROID03-1925</name>
</gene>
<keyword evidence="1" id="KW-1133">Transmembrane helix</keyword>
<evidence type="ECO:0000256" key="1">
    <source>
        <dbReference type="SAM" id="Phobius"/>
    </source>
</evidence>
<keyword evidence="1" id="KW-0812">Transmembrane</keyword>
<feature type="transmembrane region" description="Helical" evidence="1">
    <location>
        <begin position="102"/>
        <end position="119"/>
    </location>
</feature>
<keyword evidence="1" id="KW-0472">Membrane</keyword>
<proteinExistence type="predicted"/>
<feature type="transmembrane region" description="Helical" evidence="1">
    <location>
        <begin position="74"/>
        <end position="96"/>
    </location>
</feature>
<reference evidence="2" key="1">
    <citation type="submission" date="2018-06" db="EMBL/GenBank/DDBJ databases">
        <authorList>
            <person name="Zhirakovskaya E."/>
        </authorList>
    </citation>
    <scope>NUCLEOTIDE SEQUENCE</scope>
</reference>